<evidence type="ECO:0000313" key="2">
    <source>
        <dbReference type="Proteomes" id="UP000314294"/>
    </source>
</evidence>
<accession>A0A4Z2G479</accession>
<dbReference type="EMBL" id="SRLO01000746">
    <property type="protein sequence ID" value="TNN47352.1"/>
    <property type="molecule type" value="Genomic_DNA"/>
</dbReference>
<protein>
    <submittedName>
        <fullName evidence="1">Uncharacterized protein</fullName>
    </submittedName>
</protein>
<reference evidence="1 2" key="1">
    <citation type="submission" date="2019-03" db="EMBL/GenBank/DDBJ databases">
        <title>First draft genome of Liparis tanakae, snailfish: a comprehensive survey of snailfish specific genes.</title>
        <authorList>
            <person name="Kim W."/>
            <person name="Song I."/>
            <person name="Jeong J.-H."/>
            <person name="Kim D."/>
            <person name="Kim S."/>
            <person name="Ryu S."/>
            <person name="Song J.Y."/>
            <person name="Lee S.K."/>
        </authorList>
    </citation>
    <scope>NUCLEOTIDE SEQUENCE [LARGE SCALE GENOMIC DNA]</scope>
    <source>
        <tissue evidence="1">Muscle</tissue>
    </source>
</reference>
<name>A0A4Z2G479_9TELE</name>
<proteinExistence type="predicted"/>
<dbReference type="AlphaFoldDB" id="A0A4Z2G479"/>
<keyword evidence="2" id="KW-1185">Reference proteome</keyword>
<organism evidence="1 2">
    <name type="scientific">Liparis tanakae</name>
    <name type="common">Tanaka's snailfish</name>
    <dbReference type="NCBI Taxonomy" id="230148"/>
    <lineage>
        <taxon>Eukaryota</taxon>
        <taxon>Metazoa</taxon>
        <taxon>Chordata</taxon>
        <taxon>Craniata</taxon>
        <taxon>Vertebrata</taxon>
        <taxon>Euteleostomi</taxon>
        <taxon>Actinopterygii</taxon>
        <taxon>Neopterygii</taxon>
        <taxon>Teleostei</taxon>
        <taxon>Neoteleostei</taxon>
        <taxon>Acanthomorphata</taxon>
        <taxon>Eupercaria</taxon>
        <taxon>Perciformes</taxon>
        <taxon>Cottioidei</taxon>
        <taxon>Cottales</taxon>
        <taxon>Liparidae</taxon>
        <taxon>Liparis</taxon>
    </lineage>
</organism>
<sequence length="68" mass="7658">MGSGLSPIIIMSSTSIRRRQSACSLKTLQRVVIEVQREERVHQSAESHPIAPAGREVLDIYVLNTERR</sequence>
<comment type="caution">
    <text evidence="1">The sequence shown here is derived from an EMBL/GenBank/DDBJ whole genome shotgun (WGS) entry which is preliminary data.</text>
</comment>
<dbReference type="Proteomes" id="UP000314294">
    <property type="component" value="Unassembled WGS sequence"/>
</dbReference>
<evidence type="ECO:0000313" key="1">
    <source>
        <dbReference type="EMBL" id="TNN47352.1"/>
    </source>
</evidence>
<gene>
    <name evidence="1" type="ORF">EYF80_042440</name>
</gene>